<keyword evidence="3" id="KW-1185">Reference proteome</keyword>
<evidence type="ECO:0000259" key="1">
    <source>
        <dbReference type="Pfam" id="PF13456"/>
    </source>
</evidence>
<comment type="caution">
    <text evidence="2">The sequence shown here is derived from an EMBL/GenBank/DDBJ whole genome shotgun (WGS) entry which is preliminary data.</text>
</comment>
<dbReference type="PANTHER" id="PTHR47074">
    <property type="entry name" value="BNAC02G40300D PROTEIN"/>
    <property type="match status" value="1"/>
</dbReference>
<protein>
    <recommendedName>
        <fullName evidence="1">RNase H type-1 domain-containing protein</fullName>
    </recommendedName>
</protein>
<reference evidence="3" key="1">
    <citation type="submission" date="2016-06" db="EMBL/GenBank/DDBJ databases">
        <title>Parallel loss of symbiosis genes in relatives of nitrogen-fixing non-legume Parasponia.</title>
        <authorList>
            <person name="Van Velzen R."/>
            <person name="Holmer R."/>
            <person name="Bu F."/>
            <person name="Rutten L."/>
            <person name="Van Zeijl A."/>
            <person name="Liu W."/>
            <person name="Santuari L."/>
            <person name="Cao Q."/>
            <person name="Sharma T."/>
            <person name="Shen D."/>
            <person name="Roswanjaya Y."/>
            <person name="Wardhani T."/>
            <person name="Kalhor M.S."/>
            <person name="Jansen J."/>
            <person name="Van den Hoogen J."/>
            <person name="Gungor B."/>
            <person name="Hartog M."/>
            <person name="Hontelez J."/>
            <person name="Verver J."/>
            <person name="Yang W.-C."/>
            <person name="Schijlen E."/>
            <person name="Repin R."/>
            <person name="Schilthuizen M."/>
            <person name="Schranz E."/>
            <person name="Heidstra R."/>
            <person name="Miyata K."/>
            <person name="Fedorova E."/>
            <person name="Kohlen W."/>
            <person name="Bisseling T."/>
            <person name="Smit S."/>
            <person name="Geurts R."/>
        </authorList>
    </citation>
    <scope>NUCLEOTIDE SEQUENCE [LARGE SCALE GENOMIC DNA]</scope>
    <source>
        <strain evidence="3">cv. RG33-2</strain>
    </source>
</reference>
<dbReference type="InterPro" id="IPR002156">
    <property type="entry name" value="RNaseH_domain"/>
</dbReference>
<sequence>MVIYSDKQRFDHHLVDFALTFLLEFNESSTLSKDCGSLSLISRQRWIAPPVGCFKLNTNVAVHPGEVYFGIGTVIRDHVGVIVTDLAKRANRVPSVENEELIALCEGLRFAIDTGCPPSVTECD</sequence>
<dbReference type="PANTHER" id="PTHR47074:SF11">
    <property type="entry name" value="REVERSE TRANSCRIPTASE-LIKE PROTEIN"/>
    <property type="match status" value="1"/>
</dbReference>
<dbReference type="GO" id="GO:0004523">
    <property type="term" value="F:RNA-DNA hybrid ribonuclease activity"/>
    <property type="evidence" value="ECO:0007669"/>
    <property type="project" value="InterPro"/>
</dbReference>
<accession>A0A2P5DTE0</accession>
<dbReference type="InterPro" id="IPR052929">
    <property type="entry name" value="RNase_H-like_EbsB-rel"/>
</dbReference>
<organism evidence="2 3">
    <name type="scientific">Trema orientale</name>
    <name type="common">Charcoal tree</name>
    <name type="synonym">Celtis orientalis</name>
    <dbReference type="NCBI Taxonomy" id="63057"/>
    <lineage>
        <taxon>Eukaryota</taxon>
        <taxon>Viridiplantae</taxon>
        <taxon>Streptophyta</taxon>
        <taxon>Embryophyta</taxon>
        <taxon>Tracheophyta</taxon>
        <taxon>Spermatophyta</taxon>
        <taxon>Magnoliopsida</taxon>
        <taxon>eudicotyledons</taxon>
        <taxon>Gunneridae</taxon>
        <taxon>Pentapetalae</taxon>
        <taxon>rosids</taxon>
        <taxon>fabids</taxon>
        <taxon>Rosales</taxon>
        <taxon>Cannabaceae</taxon>
        <taxon>Trema</taxon>
    </lineage>
</organism>
<dbReference type="Proteomes" id="UP000237000">
    <property type="component" value="Unassembled WGS sequence"/>
</dbReference>
<dbReference type="InParanoid" id="A0A2P5DTE0"/>
<dbReference type="EMBL" id="JXTC01000250">
    <property type="protein sequence ID" value="PON76563.1"/>
    <property type="molecule type" value="Genomic_DNA"/>
</dbReference>
<dbReference type="AlphaFoldDB" id="A0A2P5DTE0"/>
<feature type="domain" description="RNase H type-1" evidence="1">
    <location>
        <begin position="57"/>
        <end position="124"/>
    </location>
</feature>
<dbReference type="OrthoDB" id="1747175at2759"/>
<name>A0A2P5DTE0_TREOI</name>
<evidence type="ECO:0000313" key="3">
    <source>
        <dbReference type="Proteomes" id="UP000237000"/>
    </source>
</evidence>
<dbReference type="GO" id="GO:0003676">
    <property type="term" value="F:nucleic acid binding"/>
    <property type="evidence" value="ECO:0007669"/>
    <property type="project" value="InterPro"/>
</dbReference>
<dbReference type="Pfam" id="PF13456">
    <property type="entry name" value="RVT_3"/>
    <property type="match status" value="1"/>
</dbReference>
<gene>
    <name evidence="2" type="ORF">TorRG33x02_242570</name>
</gene>
<evidence type="ECO:0000313" key="2">
    <source>
        <dbReference type="EMBL" id="PON76563.1"/>
    </source>
</evidence>
<proteinExistence type="predicted"/>